<keyword evidence="1" id="KW-0472">Membrane</keyword>
<protein>
    <submittedName>
        <fullName evidence="3">Lytic transglycosylase domain-containing protein</fullName>
    </submittedName>
</protein>
<gene>
    <name evidence="3" type="ORF">OW763_12010</name>
</gene>
<feature type="transmembrane region" description="Helical" evidence="1">
    <location>
        <begin position="12"/>
        <end position="32"/>
    </location>
</feature>
<evidence type="ECO:0000256" key="1">
    <source>
        <dbReference type="SAM" id="Phobius"/>
    </source>
</evidence>
<keyword evidence="1" id="KW-1133">Transmembrane helix</keyword>
<dbReference type="EMBL" id="JAPQER010000005">
    <property type="protein sequence ID" value="MCY6485064.1"/>
    <property type="molecule type" value="Genomic_DNA"/>
</dbReference>
<dbReference type="PANTHER" id="PTHR37423">
    <property type="entry name" value="SOLUBLE LYTIC MUREIN TRANSGLYCOSYLASE-RELATED"/>
    <property type="match status" value="1"/>
</dbReference>
<dbReference type="Proteomes" id="UP001078443">
    <property type="component" value="Unassembled WGS sequence"/>
</dbReference>
<feature type="domain" description="Transglycosylase SLT" evidence="2">
    <location>
        <begin position="39"/>
        <end position="153"/>
    </location>
</feature>
<dbReference type="Gene3D" id="1.10.530.10">
    <property type="match status" value="1"/>
</dbReference>
<dbReference type="InterPro" id="IPR023346">
    <property type="entry name" value="Lysozyme-like_dom_sf"/>
</dbReference>
<accession>A0ABT4D1F7</accession>
<name>A0ABT4D1F7_9CLOT</name>
<sequence length="189" mass="22097">MKGRRKRKSRFIVIIILALVLINIKLIGRVIYPIKYEEYIYKYSKQYNLNPYVVAAVIKTESKFNKDATSKKNACGLMQITPSTAKEISQKIKIKDFEVDMLYDPELNINMGCWYLSDLRKEFGANMELILAAYNGGRGNVKKWLNSSEHSKDGETLQYIPFKETDKYIKKVQVSYNIYSFLYEDNKNK</sequence>
<dbReference type="Pfam" id="PF01464">
    <property type="entry name" value="SLT"/>
    <property type="match status" value="1"/>
</dbReference>
<reference evidence="3" key="1">
    <citation type="submission" date="2022-12" db="EMBL/GenBank/DDBJ databases">
        <authorList>
            <person name="Wang J."/>
        </authorList>
    </citation>
    <scope>NUCLEOTIDE SEQUENCE</scope>
    <source>
        <strain evidence="3">HY-45-18</strain>
    </source>
</reference>
<organism evidence="3 4">
    <name type="scientific">Clostridium aestuarii</name>
    <dbReference type="NCBI Taxonomy" id="338193"/>
    <lineage>
        <taxon>Bacteria</taxon>
        <taxon>Bacillati</taxon>
        <taxon>Bacillota</taxon>
        <taxon>Clostridia</taxon>
        <taxon>Eubacteriales</taxon>
        <taxon>Clostridiaceae</taxon>
        <taxon>Clostridium</taxon>
    </lineage>
</organism>
<comment type="caution">
    <text evidence="3">The sequence shown here is derived from an EMBL/GenBank/DDBJ whole genome shotgun (WGS) entry which is preliminary data.</text>
</comment>
<keyword evidence="4" id="KW-1185">Reference proteome</keyword>
<evidence type="ECO:0000259" key="2">
    <source>
        <dbReference type="Pfam" id="PF01464"/>
    </source>
</evidence>
<evidence type="ECO:0000313" key="4">
    <source>
        <dbReference type="Proteomes" id="UP001078443"/>
    </source>
</evidence>
<evidence type="ECO:0000313" key="3">
    <source>
        <dbReference type="EMBL" id="MCY6485064.1"/>
    </source>
</evidence>
<dbReference type="RefSeq" id="WP_268041389.1">
    <property type="nucleotide sequence ID" value="NZ_JAPQER010000005.1"/>
</dbReference>
<proteinExistence type="predicted"/>
<dbReference type="SUPFAM" id="SSF53955">
    <property type="entry name" value="Lysozyme-like"/>
    <property type="match status" value="1"/>
</dbReference>
<keyword evidence="1" id="KW-0812">Transmembrane</keyword>
<dbReference type="PANTHER" id="PTHR37423:SF2">
    <property type="entry name" value="MEMBRANE-BOUND LYTIC MUREIN TRANSGLYCOSYLASE C"/>
    <property type="match status" value="1"/>
</dbReference>
<dbReference type="CDD" id="cd16896">
    <property type="entry name" value="LT_Slt70-like"/>
    <property type="match status" value="1"/>
</dbReference>
<dbReference type="InterPro" id="IPR008258">
    <property type="entry name" value="Transglycosylase_SLT_dom_1"/>
</dbReference>